<gene>
    <name evidence="3" type="ORF">GXW78_11015</name>
</gene>
<sequence length="207" mass="21975">MAMLAALAATLLASVVAFAHARFGGVWALGQPASQPIPFSHAVHAGGLGLDCRFCHAAVETGPQAGMPTAETCLACHTRVWNVTAQFAPLATALAQDTPVTWASTHRLPEHVRFHHGAHVQAGVTCQTCHGQVWEMPRTVKAEPLSMGWCIDCHRDPAPRQGPVEHVFTRDASSGPPPEPRFGLAAHPVLHQGVSVSALTNCSTCHR</sequence>
<dbReference type="SUPFAM" id="SSF48695">
    <property type="entry name" value="Multiheme cytochromes"/>
    <property type="match status" value="1"/>
</dbReference>
<organism evidence="3 4">
    <name type="scientific">Neoroseomonas terrae</name>
    <dbReference type="NCBI Taxonomy" id="424799"/>
    <lineage>
        <taxon>Bacteria</taxon>
        <taxon>Pseudomonadati</taxon>
        <taxon>Pseudomonadota</taxon>
        <taxon>Alphaproteobacteria</taxon>
        <taxon>Acetobacterales</taxon>
        <taxon>Acetobacteraceae</taxon>
        <taxon>Neoroseomonas</taxon>
    </lineage>
</organism>
<feature type="chain" id="PRO_5047251685" evidence="1">
    <location>
        <begin position="20"/>
        <end position="207"/>
    </location>
</feature>
<comment type="caution">
    <text evidence="3">The sequence shown here is derived from an EMBL/GenBank/DDBJ whole genome shotgun (WGS) entry which is preliminary data.</text>
</comment>
<dbReference type="PANTHER" id="PTHR39425">
    <property type="entry name" value="LIPOPROTEIN CYTOCHROME C"/>
    <property type="match status" value="1"/>
</dbReference>
<dbReference type="EMBL" id="JAAEDI010000010">
    <property type="protein sequence ID" value="MBR0650195.1"/>
    <property type="molecule type" value="Genomic_DNA"/>
</dbReference>
<name>A0ABS5EGU9_9PROT</name>
<accession>A0ABS5EGU9</accession>
<dbReference type="InterPro" id="IPR036280">
    <property type="entry name" value="Multihaem_cyt_sf"/>
</dbReference>
<dbReference type="PANTHER" id="PTHR39425:SF1">
    <property type="entry name" value="CYTOCHROME C7-LIKE DOMAIN-CONTAINING PROTEIN"/>
    <property type="match status" value="1"/>
</dbReference>
<keyword evidence="4" id="KW-1185">Reference proteome</keyword>
<evidence type="ECO:0000259" key="2">
    <source>
        <dbReference type="Pfam" id="PF14522"/>
    </source>
</evidence>
<dbReference type="Gene3D" id="3.90.10.10">
    <property type="entry name" value="Cytochrome C3"/>
    <property type="match status" value="2"/>
</dbReference>
<dbReference type="Proteomes" id="UP000698752">
    <property type="component" value="Unassembled WGS sequence"/>
</dbReference>
<keyword evidence="1" id="KW-0732">Signal</keyword>
<dbReference type="CDD" id="cd08168">
    <property type="entry name" value="Cytochrom_C3"/>
    <property type="match status" value="1"/>
</dbReference>
<feature type="signal peptide" evidence="1">
    <location>
        <begin position="1"/>
        <end position="19"/>
    </location>
</feature>
<proteinExistence type="predicted"/>
<feature type="domain" description="Cytochrome c7-like" evidence="2">
    <location>
        <begin position="112"/>
        <end position="207"/>
    </location>
</feature>
<evidence type="ECO:0000313" key="3">
    <source>
        <dbReference type="EMBL" id="MBR0650195.1"/>
    </source>
</evidence>
<dbReference type="RefSeq" id="WP_211868716.1">
    <property type="nucleotide sequence ID" value="NZ_JAAEDI010000010.1"/>
</dbReference>
<protein>
    <submittedName>
        <fullName evidence="3">Cytochrome c3 family protein</fullName>
    </submittedName>
</protein>
<reference evidence="4" key="1">
    <citation type="journal article" date="2021" name="Syst. Appl. Microbiol.">
        <title>Roseomonas hellenica sp. nov., isolated from roots of wild-growing Alkanna tinctoria.</title>
        <authorList>
            <person name="Rat A."/>
            <person name="Naranjo H.D."/>
            <person name="Lebbe L."/>
            <person name="Cnockaert M."/>
            <person name="Krigas N."/>
            <person name="Grigoriadou K."/>
            <person name="Maloupa E."/>
            <person name="Willems A."/>
        </authorList>
    </citation>
    <scope>NUCLEOTIDE SEQUENCE [LARGE SCALE GENOMIC DNA]</scope>
    <source>
        <strain evidence="4">LMG 31159</strain>
    </source>
</reference>
<evidence type="ECO:0000256" key="1">
    <source>
        <dbReference type="SAM" id="SignalP"/>
    </source>
</evidence>
<evidence type="ECO:0000313" key="4">
    <source>
        <dbReference type="Proteomes" id="UP000698752"/>
    </source>
</evidence>
<dbReference type="InterPro" id="IPR029467">
    <property type="entry name" value="Cyt_c7-like"/>
</dbReference>
<dbReference type="Pfam" id="PF14522">
    <property type="entry name" value="Cytochrome_C7"/>
    <property type="match status" value="1"/>
</dbReference>